<dbReference type="EMBL" id="FOOY01000018">
    <property type="protein sequence ID" value="SFG70636.1"/>
    <property type="molecule type" value="Genomic_DNA"/>
</dbReference>
<keyword evidence="4" id="KW-0378">Hydrolase</keyword>
<keyword evidence="10" id="KW-1185">Reference proteome</keyword>
<dbReference type="GO" id="GO:0008237">
    <property type="term" value="F:metallopeptidase activity"/>
    <property type="evidence" value="ECO:0007669"/>
    <property type="project" value="UniProtKB-KW"/>
</dbReference>
<evidence type="ECO:0000256" key="7">
    <source>
        <dbReference type="RuleBase" id="RU003797"/>
    </source>
</evidence>
<dbReference type="PANTHER" id="PTHR30471">
    <property type="entry name" value="DNA REPAIR PROTEIN RADC"/>
    <property type="match status" value="1"/>
</dbReference>
<evidence type="ECO:0000313" key="10">
    <source>
        <dbReference type="Proteomes" id="UP000198752"/>
    </source>
</evidence>
<evidence type="ECO:0000313" key="9">
    <source>
        <dbReference type="EMBL" id="SFG70636.1"/>
    </source>
</evidence>
<dbReference type="NCBIfam" id="NF000642">
    <property type="entry name" value="PRK00024.1"/>
    <property type="match status" value="1"/>
</dbReference>
<dbReference type="GO" id="GO:0046872">
    <property type="term" value="F:metal ion binding"/>
    <property type="evidence" value="ECO:0007669"/>
    <property type="project" value="UniProtKB-KW"/>
</dbReference>
<keyword evidence="6" id="KW-0482">Metalloprotease</keyword>
<dbReference type="AlphaFoldDB" id="A0A1I2U718"/>
<dbReference type="PROSITE" id="PS50249">
    <property type="entry name" value="MPN"/>
    <property type="match status" value="1"/>
</dbReference>
<dbReference type="NCBIfam" id="TIGR00608">
    <property type="entry name" value="radc"/>
    <property type="match status" value="1"/>
</dbReference>
<dbReference type="Pfam" id="PF04002">
    <property type="entry name" value="RadC"/>
    <property type="match status" value="1"/>
</dbReference>
<organism evidence="9 10">
    <name type="scientific">Sporolactobacillus nakayamae</name>
    <dbReference type="NCBI Taxonomy" id="269670"/>
    <lineage>
        <taxon>Bacteria</taxon>
        <taxon>Bacillati</taxon>
        <taxon>Bacillota</taxon>
        <taxon>Bacilli</taxon>
        <taxon>Bacillales</taxon>
        <taxon>Sporolactobacillaceae</taxon>
        <taxon>Sporolactobacillus</taxon>
    </lineage>
</organism>
<keyword evidence="5" id="KW-0862">Zinc</keyword>
<evidence type="ECO:0000256" key="1">
    <source>
        <dbReference type="ARBA" id="ARBA00010243"/>
    </source>
</evidence>
<reference evidence="10" key="1">
    <citation type="submission" date="2016-10" db="EMBL/GenBank/DDBJ databases">
        <authorList>
            <person name="Varghese N."/>
            <person name="Submissions S."/>
        </authorList>
    </citation>
    <scope>NUCLEOTIDE SEQUENCE [LARGE SCALE GENOMIC DNA]</scope>
    <source>
        <strain evidence="10">ATCC 700379</strain>
    </source>
</reference>
<sequence>MNDHYELAKEELSFYGNENTSLQNILAVLIGPKASPSITGELSGLGVDRLATLSIEELKKFQGIGETAAKRINSAFGLAFKIRKFSKKENYTIRSPQDAADYFSDLEQAEQEYLDAIYLNTKNAVISRKNIFKGSLNASIVHPREVFKEAVRLSAASVIVAHNHPSGDPTPSKEDIDVTKRLASTGKVLGIELLDHIVIGAKSDYVSLKEKKSI</sequence>
<evidence type="ECO:0000256" key="5">
    <source>
        <dbReference type="ARBA" id="ARBA00022833"/>
    </source>
</evidence>
<evidence type="ECO:0000259" key="8">
    <source>
        <dbReference type="PROSITE" id="PS50249"/>
    </source>
</evidence>
<evidence type="ECO:0000256" key="6">
    <source>
        <dbReference type="ARBA" id="ARBA00023049"/>
    </source>
</evidence>
<dbReference type="InterPro" id="IPR037518">
    <property type="entry name" value="MPN"/>
</dbReference>
<dbReference type="InterPro" id="IPR020891">
    <property type="entry name" value="UPF0758_CS"/>
</dbReference>
<dbReference type="Gene3D" id="3.40.140.10">
    <property type="entry name" value="Cytidine Deaminase, domain 2"/>
    <property type="match status" value="1"/>
</dbReference>
<dbReference type="CDD" id="cd08071">
    <property type="entry name" value="MPN_DUF2466"/>
    <property type="match status" value="1"/>
</dbReference>
<dbReference type="PROSITE" id="PS01302">
    <property type="entry name" value="UPF0758"/>
    <property type="match status" value="1"/>
</dbReference>
<proteinExistence type="inferred from homology"/>
<evidence type="ECO:0000256" key="2">
    <source>
        <dbReference type="ARBA" id="ARBA00022670"/>
    </source>
</evidence>
<dbReference type="SUPFAM" id="SSF102712">
    <property type="entry name" value="JAB1/MPN domain"/>
    <property type="match status" value="1"/>
</dbReference>
<keyword evidence="3" id="KW-0479">Metal-binding</keyword>
<dbReference type="Proteomes" id="UP000198752">
    <property type="component" value="Unassembled WGS sequence"/>
</dbReference>
<keyword evidence="2" id="KW-0645">Protease</keyword>
<evidence type="ECO:0000256" key="3">
    <source>
        <dbReference type="ARBA" id="ARBA00022723"/>
    </source>
</evidence>
<dbReference type="PANTHER" id="PTHR30471:SF3">
    <property type="entry name" value="UPF0758 PROTEIN YEES-RELATED"/>
    <property type="match status" value="1"/>
</dbReference>
<comment type="similarity">
    <text evidence="1 7">Belongs to the UPF0758 family.</text>
</comment>
<name>A0A1I2U718_9BACL</name>
<accession>A0A1I2U718</accession>
<dbReference type="STRING" id="269670.SAMN02982927_02505"/>
<dbReference type="RefSeq" id="WP_093673458.1">
    <property type="nucleotide sequence ID" value="NZ_FOOY01000018.1"/>
</dbReference>
<dbReference type="InterPro" id="IPR001405">
    <property type="entry name" value="UPF0758"/>
</dbReference>
<dbReference type="OrthoDB" id="9804482at2"/>
<protein>
    <submittedName>
        <fullName evidence="9">DNA repair protein RadC</fullName>
    </submittedName>
</protein>
<dbReference type="InterPro" id="IPR025657">
    <property type="entry name" value="RadC_JAB"/>
</dbReference>
<dbReference type="GO" id="GO:0006508">
    <property type="term" value="P:proteolysis"/>
    <property type="evidence" value="ECO:0007669"/>
    <property type="project" value="UniProtKB-KW"/>
</dbReference>
<evidence type="ECO:0000256" key="4">
    <source>
        <dbReference type="ARBA" id="ARBA00022801"/>
    </source>
</evidence>
<gene>
    <name evidence="9" type="ORF">SAMN02982927_02505</name>
</gene>
<feature type="domain" description="MPN" evidence="8">
    <location>
        <begin position="92"/>
        <end position="214"/>
    </location>
</feature>